<evidence type="ECO:0000313" key="7">
    <source>
        <dbReference type="EMBL" id="AET62111.1"/>
    </source>
</evidence>
<dbReference type="InterPro" id="IPR001789">
    <property type="entry name" value="Sig_transdc_resp-reg_receiver"/>
</dbReference>
<keyword evidence="4" id="KW-0597">Phosphoprotein</keyword>
<evidence type="ECO:0000259" key="5">
    <source>
        <dbReference type="PROSITE" id="PS01124"/>
    </source>
</evidence>
<dbReference type="STRING" id="985665.HPL003_26995"/>
<dbReference type="EMBL" id="CP003107">
    <property type="protein sequence ID" value="AET62111.1"/>
    <property type="molecule type" value="Genomic_DNA"/>
</dbReference>
<dbReference type="SUPFAM" id="SSF46689">
    <property type="entry name" value="Homeodomain-like"/>
    <property type="match status" value="2"/>
</dbReference>
<name>G7VRU2_PAETH</name>
<dbReference type="SUPFAM" id="SSF52172">
    <property type="entry name" value="CheY-like"/>
    <property type="match status" value="1"/>
</dbReference>
<dbReference type="AlphaFoldDB" id="G7VRU2"/>
<feature type="domain" description="HTH araC/xylS-type" evidence="5">
    <location>
        <begin position="435"/>
        <end position="532"/>
    </location>
</feature>
<dbReference type="Pfam" id="PF17853">
    <property type="entry name" value="GGDEF_2"/>
    <property type="match status" value="1"/>
</dbReference>
<dbReference type="HOGENOM" id="CLU_000445_5_0_9"/>
<dbReference type="SMART" id="SM00342">
    <property type="entry name" value="HTH_ARAC"/>
    <property type="match status" value="1"/>
</dbReference>
<dbReference type="eggNOG" id="COG4753">
    <property type="taxonomic scope" value="Bacteria"/>
</dbReference>
<evidence type="ECO:0000256" key="3">
    <source>
        <dbReference type="ARBA" id="ARBA00023163"/>
    </source>
</evidence>
<feature type="domain" description="Response regulatory" evidence="6">
    <location>
        <begin position="5"/>
        <end position="122"/>
    </location>
</feature>
<dbReference type="PROSITE" id="PS50110">
    <property type="entry name" value="RESPONSE_REGULATORY"/>
    <property type="match status" value="1"/>
</dbReference>
<sequence length="535" mass="61227">MDHLTMCVMDDIQAVVKGISATIPWSDHNIEVVGTAGDGEHGWTLLLDENPDIVISDIRMPKLNGLELMRRASGQCLRAKFIFISGYSDFSYAQEAIKLGASDYLLKPFTPPEILEAVLKVKKVIESERAKSEQLKQLEQKMDASHLQLRQDYLTRLLHQETGDRLSDSRWSELNIDLDAGKLMVMAIEMDCYTEYGYTLLLDDSEIIPFAIKNILDETLNLHTRGVVLHESKQRLAAIFNPPDGMETSELLELCRGNVEKFSKKTVSIGLGTMARGPREIHAAFVHAAKALAYRFYSEGNCVFRYTELAQEDFAAPDYPVEKEKELLYALRCGNKTSCHLMIDDIFHQWTLSHKFPEPLAMIRLLSGLAFAMYRAFCDEITEEERIQLEADLTALEENRSLTFGGWKSYINHFSSKGCEFVEKKRLRDVTQAIHRAREHIRLHLQENLTLHNCARAVHLSPSYFANAFKKETGMTLIQYITKMRMERAKELLIAGVQVQEISQMLGYEDRPYFSGLFKKYCGMTPTSFRQMYLK</sequence>
<dbReference type="GO" id="GO:0000160">
    <property type="term" value="P:phosphorelay signal transduction system"/>
    <property type="evidence" value="ECO:0007669"/>
    <property type="project" value="InterPro"/>
</dbReference>
<dbReference type="RefSeq" id="WP_014282791.1">
    <property type="nucleotide sequence ID" value="NC_016641.1"/>
</dbReference>
<keyword evidence="1" id="KW-0805">Transcription regulation</keyword>
<evidence type="ECO:0000256" key="4">
    <source>
        <dbReference type="PROSITE-ProRule" id="PRU00169"/>
    </source>
</evidence>
<dbReference type="InterPro" id="IPR041522">
    <property type="entry name" value="CdaR_GGDEF"/>
</dbReference>
<dbReference type="Gene3D" id="3.40.50.2300">
    <property type="match status" value="1"/>
</dbReference>
<dbReference type="InterPro" id="IPR018062">
    <property type="entry name" value="HTH_AraC-typ_CS"/>
</dbReference>
<evidence type="ECO:0000259" key="6">
    <source>
        <dbReference type="PROSITE" id="PS50110"/>
    </source>
</evidence>
<feature type="modified residue" description="4-aspartylphosphate" evidence="4">
    <location>
        <position position="57"/>
    </location>
</feature>
<dbReference type="Gene3D" id="1.10.10.60">
    <property type="entry name" value="Homeodomain-like"/>
    <property type="match status" value="2"/>
</dbReference>
<dbReference type="Proteomes" id="UP000005876">
    <property type="component" value="Chromosome"/>
</dbReference>
<dbReference type="InterPro" id="IPR009057">
    <property type="entry name" value="Homeodomain-like_sf"/>
</dbReference>
<protein>
    <submittedName>
        <fullName evidence="7">AraC family transcriptional regulator</fullName>
    </submittedName>
</protein>
<dbReference type="GO" id="GO:0043565">
    <property type="term" value="F:sequence-specific DNA binding"/>
    <property type="evidence" value="ECO:0007669"/>
    <property type="project" value="InterPro"/>
</dbReference>
<dbReference type="eggNOG" id="COG2207">
    <property type="taxonomic scope" value="Bacteria"/>
</dbReference>
<reference evidence="8" key="1">
    <citation type="submission" date="2011-11" db="EMBL/GenBank/DDBJ databases">
        <title>Complete sequence of Paenibacillus terrae HPL-003.</title>
        <authorList>
            <person name="Shin S.H."/>
            <person name="Kim S."/>
            <person name="Kim J.Y."/>
        </authorList>
    </citation>
    <scope>NUCLEOTIDE SEQUENCE [LARGE SCALE GENOMIC DNA]</scope>
    <source>
        <strain evidence="8">HPL-003</strain>
    </source>
</reference>
<dbReference type="PANTHER" id="PTHR43280">
    <property type="entry name" value="ARAC-FAMILY TRANSCRIPTIONAL REGULATOR"/>
    <property type="match status" value="1"/>
</dbReference>
<proteinExistence type="predicted"/>
<dbReference type="PRINTS" id="PR00032">
    <property type="entry name" value="HTHARAC"/>
</dbReference>
<dbReference type="InterPro" id="IPR011006">
    <property type="entry name" value="CheY-like_superfamily"/>
</dbReference>
<dbReference type="PROSITE" id="PS00041">
    <property type="entry name" value="HTH_ARAC_FAMILY_1"/>
    <property type="match status" value="1"/>
</dbReference>
<dbReference type="PROSITE" id="PS01124">
    <property type="entry name" value="HTH_ARAC_FAMILY_2"/>
    <property type="match status" value="1"/>
</dbReference>
<dbReference type="KEGG" id="pta:HPL003_26995"/>
<evidence type="ECO:0000313" key="8">
    <source>
        <dbReference type="Proteomes" id="UP000005876"/>
    </source>
</evidence>
<dbReference type="PANTHER" id="PTHR43280:SF28">
    <property type="entry name" value="HTH-TYPE TRANSCRIPTIONAL ACTIVATOR RHAS"/>
    <property type="match status" value="1"/>
</dbReference>
<dbReference type="CDD" id="cd17536">
    <property type="entry name" value="REC_YesN-like"/>
    <property type="match status" value="1"/>
</dbReference>
<dbReference type="GO" id="GO:0003700">
    <property type="term" value="F:DNA-binding transcription factor activity"/>
    <property type="evidence" value="ECO:0007669"/>
    <property type="project" value="InterPro"/>
</dbReference>
<dbReference type="Pfam" id="PF12833">
    <property type="entry name" value="HTH_18"/>
    <property type="match status" value="1"/>
</dbReference>
<keyword evidence="3" id="KW-0804">Transcription</keyword>
<reference evidence="7 8" key="3">
    <citation type="journal article" date="2012" name="J. Bacteriol.">
        <title>Genome Sequence of Paenibacillus terrae HPL-003, a Xylanase-Producing Bacterium Isolated from Soil Found in Forest Residue.</title>
        <authorList>
            <person name="Shin S.H."/>
            <person name="Kim S."/>
            <person name="Kim J.Y."/>
            <person name="Song H.Y."/>
            <person name="Cho S.J."/>
            <person name="Kim D.R."/>
            <person name="Lee K.I."/>
            <person name="Lim H.K."/>
            <person name="Park N.J."/>
            <person name="Hwang I.T."/>
            <person name="Yang K.S."/>
        </authorList>
    </citation>
    <scope>NUCLEOTIDE SEQUENCE [LARGE SCALE GENOMIC DNA]</scope>
    <source>
        <strain evidence="7 8">HPL-003</strain>
    </source>
</reference>
<dbReference type="OrthoDB" id="9794370at2"/>
<accession>G7VRU2</accession>
<gene>
    <name evidence="7" type="ordered locus">HPL003_26995</name>
</gene>
<dbReference type="InterPro" id="IPR020449">
    <property type="entry name" value="Tscrpt_reg_AraC-type_HTH"/>
</dbReference>
<reference key="2">
    <citation type="submission" date="2011-11" db="EMBL/GenBank/DDBJ databases">
        <authorList>
            <person name="Shin S.H."/>
            <person name="Kim S."/>
            <person name="Kim J.Y."/>
        </authorList>
    </citation>
    <scope>NUCLEOTIDE SEQUENCE</scope>
    <source>
        <strain>HPL-003</strain>
    </source>
</reference>
<dbReference type="SMART" id="SM00448">
    <property type="entry name" value="REC"/>
    <property type="match status" value="1"/>
</dbReference>
<organism evidence="7 8">
    <name type="scientific">Paenibacillus terrae (strain HPL-003)</name>
    <dbReference type="NCBI Taxonomy" id="985665"/>
    <lineage>
        <taxon>Bacteria</taxon>
        <taxon>Bacillati</taxon>
        <taxon>Bacillota</taxon>
        <taxon>Bacilli</taxon>
        <taxon>Bacillales</taxon>
        <taxon>Paenibacillaceae</taxon>
        <taxon>Paenibacillus</taxon>
    </lineage>
</organism>
<dbReference type="InterPro" id="IPR018060">
    <property type="entry name" value="HTH_AraC"/>
</dbReference>
<evidence type="ECO:0000256" key="2">
    <source>
        <dbReference type="ARBA" id="ARBA00023125"/>
    </source>
</evidence>
<keyword evidence="2" id="KW-0238">DNA-binding</keyword>
<evidence type="ECO:0000256" key="1">
    <source>
        <dbReference type="ARBA" id="ARBA00023015"/>
    </source>
</evidence>
<dbReference type="Pfam" id="PF00072">
    <property type="entry name" value="Response_reg"/>
    <property type="match status" value="1"/>
</dbReference>